<dbReference type="EMBL" id="CAFBNA010000007">
    <property type="protein sequence ID" value="CAB4921197.1"/>
    <property type="molecule type" value="Genomic_DNA"/>
</dbReference>
<protein>
    <submittedName>
        <fullName evidence="7">Unannotated protein</fullName>
    </submittedName>
</protein>
<feature type="transmembrane region" description="Helical" evidence="5">
    <location>
        <begin position="65"/>
        <end position="82"/>
    </location>
</feature>
<evidence type="ECO:0000256" key="1">
    <source>
        <dbReference type="ARBA" id="ARBA00004141"/>
    </source>
</evidence>
<keyword evidence="2 5" id="KW-0812">Transmembrane</keyword>
<keyword evidence="3 5" id="KW-1133">Transmembrane helix</keyword>
<gene>
    <name evidence="7" type="ORF">UFOPK1827_00265</name>
    <name evidence="8" type="ORF">UFOPK3708_00268</name>
</gene>
<dbReference type="InterPro" id="IPR007267">
    <property type="entry name" value="GtrA_DPMS_TM"/>
</dbReference>
<keyword evidence="4 5" id="KW-0472">Membrane</keyword>
<evidence type="ECO:0000313" key="7">
    <source>
        <dbReference type="EMBL" id="CAB4596218.1"/>
    </source>
</evidence>
<evidence type="ECO:0000313" key="8">
    <source>
        <dbReference type="EMBL" id="CAB4921197.1"/>
    </source>
</evidence>
<evidence type="ECO:0000256" key="3">
    <source>
        <dbReference type="ARBA" id="ARBA00022989"/>
    </source>
</evidence>
<feature type="transmembrane region" description="Helical" evidence="5">
    <location>
        <begin position="103"/>
        <end position="121"/>
    </location>
</feature>
<feature type="domain" description="GtrA/DPMS transmembrane" evidence="6">
    <location>
        <begin position="39"/>
        <end position="149"/>
    </location>
</feature>
<dbReference type="EMBL" id="CAEZUO010000006">
    <property type="protein sequence ID" value="CAB4596218.1"/>
    <property type="molecule type" value="Genomic_DNA"/>
</dbReference>
<organism evidence="7">
    <name type="scientific">freshwater metagenome</name>
    <dbReference type="NCBI Taxonomy" id="449393"/>
    <lineage>
        <taxon>unclassified sequences</taxon>
        <taxon>metagenomes</taxon>
        <taxon>ecological metagenomes</taxon>
    </lineage>
</organism>
<dbReference type="GO" id="GO:0016020">
    <property type="term" value="C:membrane"/>
    <property type="evidence" value="ECO:0007669"/>
    <property type="project" value="UniProtKB-SubCell"/>
</dbReference>
<accession>A0A6J6GHB8</accession>
<dbReference type="GO" id="GO:0000271">
    <property type="term" value="P:polysaccharide biosynthetic process"/>
    <property type="evidence" value="ECO:0007669"/>
    <property type="project" value="InterPro"/>
</dbReference>
<sequence length="167" mass="18915">MGHEINHEFPASSHTVTPLPETFGFIGKIVHSIRTRGLRYALVAVVNVVVGQSLLLALQGVMRPSWANVVAVGISAVPAYYMNRAWVWGKRGKSHWKKEVLPFWLFTIAGLLLSTVAIWVTHRFTDAKLVINFVQLVSFGILWVIRFFVLDKLFHVEVFEDDTPDED</sequence>
<evidence type="ECO:0000259" key="6">
    <source>
        <dbReference type="Pfam" id="PF04138"/>
    </source>
</evidence>
<name>A0A6J6GHB8_9ZZZZ</name>
<dbReference type="Pfam" id="PF04138">
    <property type="entry name" value="GtrA_DPMS_TM"/>
    <property type="match status" value="1"/>
</dbReference>
<evidence type="ECO:0000256" key="2">
    <source>
        <dbReference type="ARBA" id="ARBA00022692"/>
    </source>
</evidence>
<feature type="transmembrane region" description="Helical" evidence="5">
    <location>
        <begin position="38"/>
        <end position="59"/>
    </location>
</feature>
<evidence type="ECO:0000256" key="4">
    <source>
        <dbReference type="ARBA" id="ARBA00023136"/>
    </source>
</evidence>
<reference evidence="7" key="1">
    <citation type="submission" date="2020-05" db="EMBL/GenBank/DDBJ databases">
        <authorList>
            <person name="Chiriac C."/>
            <person name="Salcher M."/>
            <person name="Ghai R."/>
            <person name="Kavagutti S V."/>
        </authorList>
    </citation>
    <scope>NUCLEOTIDE SEQUENCE</scope>
</reference>
<evidence type="ECO:0000256" key="5">
    <source>
        <dbReference type="SAM" id="Phobius"/>
    </source>
</evidence>
<dbReference type="AlphaFoldDB" id="A0A6J6GHB8"/>
<comment type="subcellular location">
    <subcellularLocation>
        <location evidence="1">Membrane</location>
        <topology evidence="1">Multi-pass membrane protein</topology>
    </subcellularLocation>
</comment>
<proteinExistence type="predicted"/>
<feature type="transmembrane region" description="Helical" evidence="5">
    <location>
        <begin position="127"/>
        <end position="149"/>
    </location>
</feature>